<organism evidence="12 13">
    <name type="scientific">Thermostichus vulcanus str. 'Rupite'</name>
    <dbReference type="NCBI Taxonomy" id="2813851"/>
    <lineage>
        <taxon>Bacteria</taxon>
        <taxon>Bacillati</taxon>
        <taxon>Cyanobacteriota</taxon>
        <taxon>Cyanophyceae</taxon>
        <taxon>Thermostichales</taxon>
        <taxon>Thermostichaceae</taxon>
        <taxon>Thermostichus</taxon>
    </lineage>
</organism>
<feature type="binding site" evidence="9">
    <location>
        <position position="141"/>
    </location>
    <ligand>
        <name>cob(II)alamin</name>
        <dbReference type="ChEBI" id="CHEBI:16304"/>
    </ligand>
</feature>
<feature type="binding site" evidence="9">
    <location>
        <position position="184"/>
    </location>
    <ligand>
        <name>[4Fe-4S] cluster</name>
        <dbReference type="ChEBI" id="CHEBI:49883"/>
        <label>2</label>
    </ligand>
</feature>
<evidence type="ECO:0000256" key="8">
    <source>
        <dbReference type="ARBA" id="ARBA00023014"/>
    </source>
</evidence>
<dbReference type="NCBIfam" id="TIGR00276">
    <property type="entry name" value="tRNA epoxyqueuosine(34) reductase QueG"/>
    <property type="match status" value="1"/>
</dbReference>
<dbReference type="PANTHER" id="PTHR30002">
    <property type="entry name" value="EPOXYQUEUOSINE REDUCTASE"/>
    <property type="match status" value="1"/>
</dbReference>
<feature type="binding site" evidence="9">
    <location>
        <position position="200"/>
    </location>
    <ligand>
        <name>[4Fe-4S] cluster</name>
        <dbReference type="ChEBI" id="CHEBI:49883"/>
        <label>2</label>
    </ligand>
</feature>
<sequence>MKQQALAVGFNKVGIASVMDPPDLQGLHTWLAQGMAADMDWMRDPRRRDVQLVLPGTQSVVCVALNYYTPIQHSCDPSKGKLSRYAWGRDYHRVLGRRLKQLQLWMQAQFPTHTSRFYVDTGPVAEKPWAMQAGLGWIGKNGLLLTREYGSWVFLGVLLTTLKLIPDRPHSFHCGTCTRCLAACPTQAIVSPGVVDSRRCIAYHTLESHAQEIPAEIAQNLNNWVAGCDICQDVCPWNQRFAQPTGIPDFQPYAWNIAPNLKDLAHISEADFNQHFPASALRRLKAKRLRRNAQAALQRSPRSDAQALNPSANP</sequence>
<dbReference type="SUPFAM" id="SSF46548">
    <property type="entry name" value="alpha-helical ferredoxin"/>
    <property type="match status" value="1"/>
</dbReference>
<feature type="binding site" evidence="9">
    <location>
        <position position="235"/>
    </location>
    <ligand>
        <name>[4Fe-4S] cluster</name>
        <dbReference type="ChEBI" id="CHEBI:49883"/>
        <label>1</label>
    </ligand>
</feature>
<dbReference type="Pfam" id="PF13484">
    <property type="entry name" value="Fer4_16"/>
    <property type="match status" value="1"/>
</dbReference>
<evidence type="ECO:0000313" key="12">
    <source>
        <dbReference type="EMBL" id="MCJ2544604.1"/>
    </source>
</evidence>
<protein>
    <recommendedName>
        <fullName evidence="9">Epoxyqueuosine reductase</fullName>
        <ecNumber evidence="9">1.17.99.6</ecNumber>
    </recommendedName>
    <alternativeName>
        <fullName evidence="9">Queuosine biosynthesis protein QueG</fullName>
    </alternativeName>
</protein>
<feature type="binding site" evidence="9">
    <location>
        <position position="120"/>
    </location>
    <ligand>
        <name>cob(II)alamin</name>
        <dbReference type="ChEBI" id="CHEBI:16304"/>
    </ligand>
</feature>
<feature type="binding site" evidence="9">
    <location>
        <position position="174"/>
    </location>
    <ligand>
        <name>[4Fe-4S] cluster</name>
        <dbReference type="ChEBI" id="CHEBI:49883"/>
        <label>1</label>
    </ligand>
</feature>
<evidence type="ECO:0000256" key="4">
    <source>
        <dbReference type="ARBA" id="ARBA00022723"/>
    </source>
</evidence>
<keyword evidence="7 9" id="KW-0408">Iron</keyword>
<dbReference type="EMBL" id="JAFIRA010000088">
    <property type="protein sequence ID" value="MCJ2544604.1"/>
    <property type="molecule type" value="Genomic_DNA"/>
</dbReference>
<evidence type="ECO:0000256" key="5">
    <source>
        <dbReference type="ARBA" id="ARBA00022785"/>
    </source>
</evidence>
<dbReference type="Gene3D" id="3.30.70.20">
    <property type="match status" value="1"/>
</dbReference>
<evidence type="ECO:0000313" key="13">
    <source>
        <dbReference type="Proteomes" id="UP000830835"/>
    </source>
</evidence>
<dbReference type="GO" id="GO:0052693">
    <property type="term" value="F:epoxyqueuosine reductase activity"/>
    <property type="evidence" value="ECO:0007669"/>
    <property type="project" value="UniProtKB-EC"/>
</dbReference>
<gene>
    <name evidence="9 12" type="primary">queG</name>
    <name evidence="12" type="ORF">JX360_17140</name>
</gene>
<feature type="binding site" evidence="9">
    <location>
        <position position="47"/>
    </location>
    <ligand>
        <name>cob(II)alamin</name>
        <dbReference type="ChEBI" id="CHEBI:16304"/>
    </ligand>
</feature>
<proteinExistence type="inferred from homology"/>
<keyword evidence="6 9" id="KW-0560">Oxidoreductase</keyword>
<evidence type="ECO:0000256" key="3">
    <source>
        <dbReference type="ARBA" id="ARBA00022694"/>
    </source>
</evidence>
<comment type="pathway">
    <text evidence="9">tRNA modification; tRNA-queuosine biosynthesis.</text>
</comment>
<keyword evidence="3 9" id="KW-0819">tRNA processing</keyword>
<feature type="binding site" evidence="9">
    <location>
        <position position="180"/>
    </location>
    <ligand>
        <name>[4Fe-4S] cluster</name>
        <dbReference type="ChEBI" id="CHEBI:49883"/>
        <label>1</label>
    </ligand>
</feature>
<feature type="region of interest" description="Disordered" evidence="10">
    <location>
        <begin position="295"/>
        <end position="314"/>
    </location>
</feature>
<keyword evidence="1 9" id="KW-0004">4Fe-4S</keyword>
<comment type="caution">
    <text evidence="12">The sequence shown here is derived from an EMBL/GenBank/DDBJ whole genome shotgun (WGS) entry which is preliminary data.</text>
</comment>
<comment type="similarity">
    <text evidence="9">Belongs to the QueG family.</text>
</comment>
<dbReference type="Pfam" id="PF08331">
    <property type="entry name" value="QueG_DUF1730"/>
    <property type="match status" value="1"/>
</dbReference>
<keyword evidence="2 9" id="KW-0963">Cytoplasm</keyword>
<evidence type="ECO:0000256" key="9">
    <source>
        <dbReference type="HAMAP-Rule" id="MF_00916"/>
    </source>
</evidence>
<dbReference type="InterPro" id="IPR013542">
    <property type="entry name" value="QueG_DUF1730"/>
</dbReference>
<evidence type="ECO:0000256" key="6">
    <source>
        <dbReference type="ARBA" id="ARBA00023002"/>
    </source>
</evidence>
<evidence type="ECO:0000259" key="11">
    <source>
        <dbReference type="PROSITE" id="PS51379"/>
    </source>
</evidence>
<dbReference type="EC" id="1.17.99.6" evidence="9"/>
<keyword evidence="9" id="KW-0846">Cobalamin</keyword>
<feature type="binding site" evidence="9">
    <location>
        <position position="231"/>
    </location>
    <ligand>
        <name>[4Fe-4S] cluster</name>
        <dbReference type="ChEBI" id="CHEBI:49883"/>
        <label>2</label>
    </ligand>
</feature>
<evidence type="ECO:0000256" key="2">
    <source>
        <dbReference type="ARBA" id="ARBA00022490"/>
    </source>
</evidence>
<feature type="domain" description="4Fe-4S ferredoxin-type" evidence="11">
    <location>
        <begin position="162"/>
        <end position="194"/>
    </location>
</feature>
<evidence type="ECO:0000256" key="10">
    <source>
        <dbReference type="SAM" id="MobiDB-lite"/>
    </source>
</evidence>
<comment type="subunit">
    <text evidence="9">Monomer.</text>
</comment>
<comment type="cofactor">
    <cofactor evidence="9">
        <name>cob(II)alamin</name>
        <dbReference type="ChEBI" id="CHEBI:16304"/>
    </cofactor>
</comment>
<keyword evidence="8 9" id="KW-0411">Iron-sulfur</keyword>
<dbReference type="PROSITE" id="PS00198">
    <property type="entry name" value="4FE4S_FER_1"/>
    <property type="match status" value="1"/>
</dbReference>
<dbReference type="InterPro" id="IPR017900">
    <property type="entry name" value="4Fe4S_Fe_S_CS"/>
</dbReference>
<feature type="binding site" evidence="9">
    <location>
        <position position="177"/>
    </location>
    <ligand>
        <name>[4Fe-4S] cluster</name>
        <dbReference type="ChEBI" id="CHEBI:49883"/>
        <label>1</label>
    </ligand>
</feature>
<feature type="binding site" evidence="9">
    <location>
        <begin position="228"/>
        <end position="229"/>
    </location>
    <ligand>
        <name>cob(II)alamin</name>
        <dbReference type="ChEBI" id="CHEBI:16304"/>
    </ligand>
</feature>
<feature type="active site" description="Proton donor" evidence="9">
    <location>
        <position position="120"/>
    </location>
</feature>
<keyword evidence="9" id="KW-0170">Cobalt</keyword>
<dbReference type="HAMAP" id="MF_00916">
    <property type="entry name" value="QueG"/>
    <property type="match status" value="1"/>
</dbReference>
<comment type="cofactor">
    <cofactor evidence="9">
        <name>[4Fe-4S] cluster</name>
        <dbReference type="ChEBI" id="CHEBI:49883"/>
    </cofactor>
    <text evidence="9">Binds 2 [4Fe-4S] clusters per monomer.</text>
</comment>
<reference evidence="12" key="1">
    <citation type="submission" date="2021-02" db="EMBL/GenBank/DDBJ databases">
        <title>The CRISPR/cas machinery reduction and long-range gene transfer in the hot spring cyanobacterium Synechococcus.</title>
        <authorList>
            <person name="Dvorak P."/>
            <person name="Jahodarova E."/>
            <person name="Hasler P."/>
            <person name="Poulickova A."/>
        </authorList>
    </citation>
    <scope>NUCLEOTIDE SEQUENCE</scope>
    <source>
        <strain evidence="12">Rupite</strain>
    </source>
</reference>
<evidence type="ECO:0000256" key="1">
    <source>
        <dbReference type="ARBA" id="ARBA00022485"/>
    </source>
</evidence>
<comment type="catalytic activity">
    <reaction evidence="9">
        <text>epoxyqueuosine(34) in tRNA + AH2 = queuosine(34) in tRNA + A + H2O</text>
        <dbReference type="Rhea" id="RHEA:32159"/>
        <dbReference type="Rhea" id="RHEA-COMP:18571"/>
        <dbReference type="Rhea" id="RHEA-COMP:18582"/>
        <dbReference type="ChEBI" id="CHEBI:13193"/>
        <dbReference type="ChEBI" id="CHEBI:15377"/>
        <dbReference type="ChEBI" id="CHEBI:17499"/>
        <dbReference type="ChEBI" id="CHEBI:194431"/>
        <dbReference type="ChEBI" id="CHEBI:194443"/>
        <dbReference type="EC" id="1.17.99.6"/>
    </reaction>
</comment>
<feature type="binding site" evidence="9">
    <location>
        <position position="228"/>
    </location>
    <ligand>
        <name>[4Fe-4S] cluster</name>
        <dbReference type="ChEBI" id="CHEBI:49883"/>
        <label>2</label>
    </ligand>
</feature>
<dbReference type="Proteomes" id="UP000830835">
    <property type="component" value="Unassembled WGS sequence"/>
</dbReference>
<evidence type="ECO:0000256" key="7">
    <source>
        <dbReference type="ARBA" id="ARBA00023004"/>
    </source>
</evidence>
<comment type="caution">
    <text evidence="9">Lacks conserved residue(s) required for the propagation of feature annotation.</text>
</comment>
<comment type="function">
    <text evidence="9">Catalyzes the conversion of epoxyqueuosine (oQ) to queuosine (Q), which is a hypermodified base found in the wobble positions of tRNA(Asp), tRNA(Asn), tRNA(His) and tRNA(Tyr).</text>
</comment>
<feature type="binding site" evidence="9">
    <location>
        <position position="155"/>
    </location>
    <ligand>
        <name>cob(II)alamin</name>
        <dbReference type="ChEBI" id="CHEBI:16304"/>
    </ligand>
</feature>
<keyword evidence="5 9" id="KW-0671">Queuosine biosynthesis</keyword>
<dbReference type="PANTHER" id="PTHR30002:SF4">
    <property type="entry name" value="EPOXYQUEUOSINE REDUCTASE"/>
    <property type="match status" value="1"/>
</dbReference>
<feature type="binding site" evidence="9">
    <location>
        <position position="144"/>
    </location>
    <ligand>
        <name>cob(II)alamin</name>
        <dbReference type="ChEBI" id="CHEBI:16304"/>
    </ligand>
</feature>
<dbReference type="PROSITE" id="PS51379">
    <property type="entry name" value="4FE4S_FER_2"/>
    <property type="match status" value="1"/>
</dbReference>
<feature type="binding site" evidence="9">
    <location>
        <position position="287"/>
    </location>
    <ligand>
        <name>tRNA</name>
        <dbReference type="ChEBI" id="CHEBI:17843"/>
    </ligand>
</feature>
<name>A0ABT0CFV5_THEVL</name>
<accession>A0ABT0CFV5</accession>
<keyword evidence="4 9" id="KW-0479">Metal-binding</keyword>
<comment type="subcellular location">
    <subcellularLocation>
        <location evidence="9">Cytoplasm</location>
    </subcellularLocation>
</comment>
<dbReference type="InterPro" id="IPR004453">
    <property type="entry name" value="QueG"/>
</dbReference>
<keyword evidence="13" id="KW-1185">Reference proteome</keyword>
<dbReference type="InterPro" id="IPR017896">
    <property type="entry name" value="4Fe4S_Fe-S-bd"/>
</dbReference>